<dbReference type="InterPro" id="IPR011991">
    <property type="entry name" value="ArsR-like_HTH"/>
</dbReference>
<dbReference type="PANTHER" id="PTHR43132:SF2">
    <property type="entry name" value="ARSENICAL RESISTANCE OPERON REPRESSOR ARSR-RELATED"/>
    <property type="match status" value="1"/>
</dbReference>
<dbReference type="CDD" id="cd00090">
    <property type="entry name" value="HTH_ARSR"/>
    <property type="match status" value="1"/>
</dbReference>
<dbReference type="SUPFAM" id="SSF46785">
    <property type="entry name" value="Winged helix' DNA-binding domain"/>
    <property type="match status" value="1"/>
</dbReference>
<dbReference type="InterPro" id="IPR001845">
    <property type="entry name" value="HTH_ArsR_DNA-bd_dom"/>
</dbReference>
<evidence type="ECO:0000256" key="1">
    <source>
        <dbReference type="ARBA" id="ARBA00023015"/>
    </source>
</evidence>
<reference evidence="5 6" key="1">
    <citation type="journal article" date="2019" name="Int. J. Syst. Evol. Microbiol.">
        <title>The Global Catalogue of Microorganisms (GCM) 10K type strain sequencing project: providing services to taxonomists for standard genome sequencing and annotation.</title>
        <authorList>
            <consortium name="The Broad Institute Genomics Platform"/>
            <consortium name="The Broad Institute Genome Sequencing Center for Infectious Disease"/>
            <person name="Wu L."/>
            <person name="Ma J."/>
        </authorList>
    </citation>
    <scope>NUCLEOTIDE SEQUENCE [LARGE SCALE GENOMIC DNA]</scope>
    <source>
        <strain evidence="5 6">WLHS5</strain>
    </source>
</reference>
<evidence type="ECO:0000313" key="5">
    <source>
        <dbReference type="EMBL" id="MFC4542877.1"/>
    </source>
</evidence>
<organism evidence="5 6">
    <name type="scientific">Halosolutus amylolyticus</name>
    <dbReference type="NCBI Taxonomy" id="2932267"/>
    <lineage>
        <taxon>Archaea</taxon>
        <taxon>Methanobacteriati</taxon>
        <taxon>Methanobacteriota</taxon>
        <taxon>Stenosarchaea group</taxon>
        <taxon>Halobacteria</taxon>
        <taxon>Halobacteriales</taxon>
        <taxon>Natrialbaceae</taxon>
        <taxon>Halosolutus</taxon>
    </lineage>
</organism>
<evidence type="ECO:0000256" key="3">
    <source>
        <dbReference type="ARBA" id="ARBA00023163"/>
    </source>
</evidence>
<keyword evidence="6" id="KW-1185">Reference proteome</keyword>
<dbReference type="RefSeq" id="WP_250140435.1">
    <property type="nucleotide sequence ID" value="NZ_JALIQP010000002.1"/>
</dbReference>
<name>A0ABD5PQR8_9EURY</name>
<dbReference type="EMBL" id="JBHSFA010000007">
    <property type="protein sequence ID" value="MFC4542877.1"/>
    <property type="molecule type" value="Genomic_DNA"/>
</dbReference>
<dbReference type="InterPro" id="IPR036390">
    <property type="entry name" value="WH_DNA-bd_sf"/>
</dbReference>
<evidence type="ECO:0000313" key="6">
    <source>
        <dbReference type="Proteomes" id="UP001595898"/>
    </source>
</evidence>
<dbReference type="NCBIfam" id="NF033788">
    <property type="entry name" value="HTH_metalloreg"/>
    <property type="match status" value="1"/>
</dbReference>
<dbReference type="InterPro" id="IPR051011">
    <property type="entry name" value="Metal_resp_trans_reg"/>
</dbReference>
<dbReference type="PANTHER" id="PTHR43132">
    <property type="entry name" value="ARSENICAL RESISTANCE OPERON REPRESSOR ARSR-RELATED"/>
    <property type="match status" value="1"/>
</dbReference>
<proteinExistence type="predicted"/>
<dbReference type="PRINTS" id="PR00778">
    <property type="entry name" value="HTHARSR"/>
</dbReference>
<keyword evidence="2" id="KW-0238">DNA-binding</keyword>
<dbReference type="PROSITE" id="PS50987">
    <property type="entry name" value="HTH_ARSR_2"/>
    <property type="match status" value="1"/>
</dbReference>
<evidence type="ECO:0000256" key="2">
    <source>
        <dbReference type="ARBA" id="ARBA00023125"/>
    </source>
</evidence>
<dbReference type="Pfam" id="PF01022">
    <property type="entry name" value="HTH_5"/>
    <property type="match status" value="1"/>
</dbReference>
<dbReference type="AlphaFoldDB" id="A0ABD5PQR8"/>
<dbReference type="InterPro" id="IPR036388">
    <property type="entry name" value="WH-like_DNA-bd_sf"/>
</dbReference>
<evidence type="ECO:0000259" key="4">
    <source>
        <dbReference type="PROSITE" id="PS50987"/>
    </source>
</evidence>
<dbReference type="SMART" id="SM00418">
    <property type="entry name" value="HTH_ARSR"/>
    <property type="match status" value="1"/>
</dbReference>
<dbReference type="Proteomes" id="UP001595898">
    <property type="component" value="Unassembled WGS sequence"/>
</dbReference>
<accession>A0ABD5PQR8</accession>
<keyword evidence="1" id="KW-0805">Transcription regulation</keyword>
<dbReference type="GO" id="GO:0003677">
    <property type="term" value="F:DNA binding"/>
    <property type="evidence" value="ECO:0007669"/>
    <property type="project" value="UniProtKB-KW"/>
</dbReference>
<keyword evidence="3" id="KW-0804">Transcription</keyword>
<comment type="caution">
    <text evidence="5">The sequence shown here is derived from an EMBL/GenBank/DDBJ whole genome shotgun (WGS) entry which is preliminary data.</text>
</comment>
<gene>
    <name evidence="5" type="ORF">ACFO5R_13190</name>
</gene>
<sequence length="129" mass="14214">MASDGDHLADACCTVEQLRDDVEDPVADLEGLRSDAERVETQTSVYGALANEHRVRILEALRDGERCVCELQVVLDAPQSTVATHLRTLRDAGLVKSRKKGRWTYYRIADTAVFELLDVAAAVDVPSDD</sequence>
<protein>
    <submittedName>
        <fullName evidence="5">ArsR/SmtB family transcription factor</fullName>
    </submittedName>
</protein>
<dbReference type="Gene3D" id="1.10.10.10">
    <property type="entry name" value="Winged helix-like DNA-binding domain superfamily/Winged helix DNA-binding domain"/>
    <property type="match status" value="1"/>
</dbReference>
<feature type="domain" description="HTH arsR-type" evidence="4">
    <location>
        <begin position="34"/>
        <end position="128"/>
    </location>
</feature>